<keyword evidence="6 7" id="KW-0472">Membrane</keyword>
<keyword evidence="10" id="KW-1185">Reference proteome</keyword>
<reference evidence="10" key="1">
    <citation type="journal article" date="2019" name="Int. J. Syst. Evol. Microbiol.">
        <title>The Global Catalogue of Microorganisms (GCM) 10K type strain sequencing project: providing services to taxonomists for standard genome sequencing and annotation.</title>
        <authorList>
            <consortium name="The Broad Institute Genomics Platform"/>
            <consortium name="The Broad Institute Genome Sequencing Center for Infectious Disease"/>
            <person name="Wu L."/>
            <person name="Ma J."/>
        </authorList>
    </citation>
    <scope>NUCLEOTIDE SEQUENCE [LARGE SCALE GENOMIC DNA]</scope>
    <source>
        <strain evidence="10">CCUG 56698</strain>
    </source>
</reference>
<organism evidence="9 10">
    <name type="scientific">Schaalia naturae</name>
    <dbReference type="NCBI Taxonomy" id="635203"/>
    <lineage>
        <taxon>Bacteria</taxon>
        <taxon>Bacillati</taxon>
        <taxon>Actinomycetota</taxon>
        <taxon>Actinomycetes</taxon>
        <taxon>Actinomycetales</taxon>
        <taxon>Actinomycetaceae</taxon>
        <taxon>Schaalia</taxon>
    </lineage>
</organism>
<proteinExistence type="inferred from homology"/>
<dbReference type="PANTHER" id="PTHR33778">
    <property type="entry name" value="PROTEIN MGTC"/>
    <property type="match status" value="1"/>
</dbReference>
<feature type="transmembrane region" description="Helical" evidence="7">
    <location>
        <begin position="97"/>
        <end position="113"/>
    </location>
</feature>
<gene>
    <name evidence="9" type="ORF">ACFQWG_12245</name>
</gene>
<evidence type="ECO:0000259" key="8">
    <source>
        <dbReference type="Pfam" id="PF02308"/>
    </source>
</evidence>
<dbReference type="InterPro" id="IPR049177">
    <property type="entry name" value="MgtC_SapB_SrpB_YhiD_N"/>
</dbReference>
<evidence type="ECO:0000256" key="4">
    <source>
        <dbReference type="ARBA" id="ARBA00022692"/>
    </source>
</evidence>
<feature type="domain" description="MgtC/SapB/SrpB/YhiD N-terminal" evidence="8">
    <location>
        <begin position="15"/>
        <end position="140"/>
    </location>
</feature>
<keyword evidence="4 7" id="KW-0812">Transmembrane</keyword>
<feature type="transmembrane region" description="Helical" evidence="7">
    <location>
        <begin position="37"/>
        <end position="57"/>
    </location>
</feature>
<feature type="transmembrane region" description="Helical" evidence="7">
    <location>
        <begin position="119"/>
        <end position="140"/>
    </location>
</feature>
<dbReference type="PRINTS" id="PR01837">
    <property type="entry name" value="MGTCSAPBPROT"/>
</dbReference>
<sequence>MDWSVLGSEAARVASAALLCSLMGLERQYHQKAAGVRTHALVGMGACLFTIVGLHPWDAAGGVSPSGDAMRVAAQVVSGIGFLGAGVIFVNRDAVRGLTTAAGIWVAAAIGMACGARMVPLAAVATALYLLVLMVIGPLAHRMPTRDRDLLVRLTYPDRSGTLRRILTAATEMGFQSAVLSTRQRRDSDPPSVEVVVRFTGGLPLRDLVAELSEVPGVASATLFQDSHEDEE</sequence>
<evidence type="ECO:0000313" key="10">
    <source>
        <dbReference type="Proteomes" id="UP001596527"/>
    </source>
</evidence>
<accession>A0ABW2SPB0</accession>
<evidence type="ECO:0000256" key="2">
    <source>
        <dbReference type="ARBA" id="ARBA00009298"/>
    </source>
</evidence>
<dbReference type="InterPro" id="IPR003416">
    <property type="entry name" value="MgtC/SapB/SrpB/YhiD_fam"/>
</dbReference>
<comment type="similarity">
    <text evidence="2">Belongs to the MgtC/SapB family.</text>
</comment>
<keyword evidence="5 7" id="KW-1133">Transmembrane helix</keyword>
<comment type="subcellular location">
    <subcellularLocation>
        <location evidence="1">Cell membrane</location>
        <topology evidence="1">Multi-pass membrane protein</topology>
    </subcellularLocation>
</comment>
<evidence type="ECO:0000313" key="9">
    <source>
        <dbReference type="EMBL" id="MFC7581965.1"/>
    </source>
</evidence>
<dbReference type="PANTHER" id="PTHR33778:SF1">
    <property type="entry name" value="MAGNESIUM TRANSPORTER YHID-RELATED"/>
    <property type="match status" value="1"/>
</dbReference>
<protein>
    <submittedName>
        <fullName evidence="9">MgtC/SapB family protein</fullName>
    </submittedName>
</protein>
<dbReference type="Proteomes" id="UP001596527">
    <property type="component" value="Unassembled WGS sequence"/>
</dbReference>
<evidence type="ECO:0000256" key="6">
    <source>
        <dbReference type="ARBA" id="ARBA00023136"/>
    </source>
</evidence>
<dbReference type="EMBL" id="JBHTEF010000001">
    <property type="protein sequence ID" value="MFC7581965.1"/>
    <property type="molecule type" value="Genomic_DNA"/>
</dbReference>
<evidence type="ECO:0000256" key="3">
    <source>
        <dbReference type="ARBA" id="ARBA00022475"/>
    </source>
</evidence>
<evidence type="ECO:0000256" key="7">
    <source>
        <dbReference type="SAM" id="Phobius"/>
    </source>
</evidence>
<feature type="transmembrane region" description="Helical" evidence="7">
    <location>
        <begin position="69"/>
        <end position="90"/>
    </location>
</feature>
<dbReference type="CDD" id="cd02116">
    <property type="entry name" value="ACT"/>
    <property type="match status" value="1"/>
</dbReference>
<dbReference type="RefSeq" id="WP_380975714.1">
    <property type="nucleotide sequence ID" value="NZ_JBHTEF010000001.1"/>
</dbReference>
<evidence type="ECO:0000256" key="1">
    <source>
        <dbReference type="ARBA" id="ARBA00004651"/>
    </source>
</evidence>
<name>A0ABW2SPB0_9ACTO</name>
<comment type="caution">
    <text evidence="9">The sequence shown here is derived from an EMBL/GenBank/DDBJ whole genome shotgun (WGS) entry which is preliminary data.</text>
</comment>
<evidence type="ECO:0000256" key="5">
    <source>
        <dbReference type="ARBA" id="ARBA00022989"/>
    </source>
</evidence>
<keyword evidence="3" id="KW-1003">Cell membrane</keyword>
<dbReference type="Pfam" id="PF02308">
    <property type="entry name" value="MgtC"/>
    <property type="match status" value="1"/>
</dbReference>